<gene>
    <name evidence="4" type="ordered locus">Selin_0196</name>
</gene>
<dbReference type="InterPro" id="IPR050810">
    <property type="entry name" value="Bact_Secretion_Sys_Channel"/>
</dbReference>
<organism evidence="4 5">
    <name type="scientific">Desulfurispirillum indicum (strain ATCC BAA-1389 / DSM 22839 / S5)</name>
    <dbReference type="NCBI Taxonomy" id="653733"/>
    <lineage>
        <taxon>Bacteria</taxon>
        <taxon>Pseudomonadati</taxon>
        <taxon>Chrysiogenota</taxon>
        <taxon>Chrysiogenia</taxon>
        <taxon>Chrysiogenales</taxon>
        <taxon>Chrysiogenaceae</taxon>
        <taxon>Desulfurispirillum</taxon>
    </lineage>
</organism>
<evidence type="ECO:0000256" key="1">
    <source>
        <dbReference type="RuleBase" id="RU004003"/>
    </source>
</evidence>
<dbReference type="AlphaFoldDB" id="E6W614"/>
<feature type="domain" description="Type II/III secretion system secretin-like" evidence="3">
    <location>
        <begin position="330"/>
        <end position="500"/>
    </location>
</feature>
<dbReference type="Gene3D" id="3.30.1370.130">
    <property type="match status" value="1"/>
</dbReference>
<evidence type="ECO:0000256" key="2">
    <source>
        <dbReference type="SAM" id="MobiDB-lite"/>
    </source>
</evidence>
<evidence type="ECO:0000313" key="5">
    <source>
        <dbReference type="Proteomes" id="UP000002572"/>
    </source>
</evidence>
<dbReference type="PROSITE" id="PS51257">
    <property type="entry name" value="PROKAR_LIPOPROTEIN"/>
    <property type="match status" value="1"/>
</dbReference>
<dbReference type="HOGENOM" id="CLU_006756_3_4_0"/>
<evidence type="ECO:0000313" key="4">
    <source>
        <dbReference type="EMBL" id="ADU64953.1"/>
    </source>
</evidence>
<dbReference type="OrthoDB" id="9775455at2"/>
<dbReference type="GO" id="GO:0015627">
    <property type="term" value="C:type II protein secretion system complex"/>
    <property type="evidence" value="ECO:0007669"/>
    <property type="project" value="TreeGrafter"/>
</dbReference>
<dbReference type="InterPro" id="IPR001775">
    <property type="entry name" value="GspD/PilQ"/>
</dbReference>
<keyword evidence="5" id="KW-1185">Reference proteome</keyword>
<protein>
    <submittedName>
        <fullName evidence="4">Type II and III secretion system protein</fullName>
    </submittedName>
</protein>
<dbReference type="InParanoid" id="E6W614"/>
<dbReference type="PANTHER" id="PTHR30332:SF17">
    <property type="entry name" value="TYPE IV PILIATION SYSTEM PROTEIN DR_0774-RELATED"/>
    <property type="match status" value="1"/>
</dbReference>
<dbReference type="Pfam" id="PF00263">
    <property type="entry name" value="Secretin"/>
    <property type="match status" value="1"/>
</dbReference>
<dbReference type="PANTHER" id="PTHR30332">
    <property type="entry name" value="PROBABLE GENERAL SECRETION PATHWAY PROTEIN D"/>
    <property type="match status" value="1"/>
</dbReference>
<evidence type="ECO:0000259" key="3">
    <source>
        <dbReference type="Pfam" id="PF00263"/>
    </source>
</evidence>
<dbReference type="RefSeq" id="WP_013504842.1">
    <property type="nucleotide sequence ID" value="NC_014836.1"/>
</dbReference>
<dbReference type="InterPro" id="IPR004846">
    <property type="entry name" value="T2SS/T3SS_dom"/>
</dbReference>
<comment type="similarity">
    <text evidence="1">Belongs to the bacterial secretin family.</text>
</comment>
<name>E6W614_DESIS</name>
<dbReference type="STRING" id="653733.Selin_0196"/>
<dbReference type="PRINTS" id="PR00811">
    <property type="entry name" value="BCTERIALGSPD"/>
</dbReference>
<feature type="region of interest" description="Disordered" evidence="2">
    <location>
        <begin position="28"/>
        <end position="64"/>
    </location>
</feature>
<sequence length="506" mass="55334">MEYSGKALRALVIFVFLMAIAGCAAQRPGGPPPELPSQRQGAMPSFDDSFAQSESPRPVSPQELPPLVIPSPYQTISPFDGAPPVSLQLFDAPLREVLATVAEDAGLNVVFHQGVPQAFPLSLTLDRTPVEEALEIIMDISGCYYQLRGQTLHVHRFVTRTFNIPYVNTRSSFVSNLGGDVLGGSGTGANYRGEFSMRYDNPEEMNDFSLHIQENVEKLLSEEGRYVLNRFSGVLNVTDHHPNVQNIELMLERILEHSFKQVLIEAQIFEVVLNDSHSLGIDWTNAFSAGSGVGIIGQATGGSFGLPGGDMATGVVQYTRNNFTGMLQVMRNAGNLEALSNPRIRVMNSQTAIISSGRITPFWTKRVDYSEVGGQINRIETYDRRDVLSGISMGVTPVIAPDGSILLTVIPVSTNFEEIDQQTDSSGDLIVSAPVVNMKEAGTIIRVQDNDMVVIGGLISTSTRRETQEVSGLSAIPLLGHLFRGSRDVQERRELVIFLRIRSVEI</sequence>
<reference evidence="4 5" key="1">
    <citation type="submission" date="2010-12" db="EMBL/GenBank/DDBJ databases">
        <title>Complete sequence of Desulfurispirillum indicum S5.</title>
        <authorList>
            <consortium name="US DOE Joint Genome Institute"/>
            <person name="Lucas S."/>
            <person name="Copeland A."/>
            <person name="Lapidus A."/>
            <person name="Cheng J.-F."/>
            <person name="Goodwin L."/>
            <person name="Pitluck S."/>
            <person name="Chertkov O."/>
            <person name="Held B."/>
            <person name="Detter J.C."/>
            <person name="Han C."/>
            <person name="Tapia R."/>
            <person name="Land M."/>
            <person name="Hauser L."/>
            <person name="Kyrpides N."/>
            <person name="Ivanova N."/>
            <person name="Mikhailova N."/>
            <person name="Haggblom M."/>
            <person name="Rauschenbach I."/>
            <person name="Bini E."/>
            <person name="Woyke T."/>
        </authorList>
    </citation>
    <scope>NUCLEOTIDE SEQUENCE [LARGE SCALE GENOMIC DNA]</scope>
    <source>
        <strain evidence="5">ATCC BAA-1389 / DSM 22839 / S5</strain>
    </source>
</reference>
<dbReference type="Proteomes" id="UP000002572">
    <property type="component" value="Chromosome"/>
</dbReference>
<accession>E6W614</accession>
<dbReference type="GO" id="GO:0009306">
    <property type="term" value="P:protein secretion"/>
    <property type="evidence" value="ECO:0007669"/>
    <property type="project" value="InterPro"/>
</dbReference>
<dbReference type="eggNOG" id="COG4796">
    <property type="taxonomic scope" value="Bacteria"/>
</dbReference>
<dbReference type="EMBL" id="CP002432">
    <property type="protein sequence ID" value="ADU64953.1"/>
    <property type="molecule type" value="Genomic_DNA"/>
</dbReference>
<dbReference type="KEGG" id="din:Selin_0196"/>
<proteinExistence type="inferred from homology"/>